<dbReference type="Gene3D" id="1.10.510.10">
    <property type="entry name" value="Transferase(Phosphotransferase) domain 1"/>
    <property type="match status" value="1"/>
</dbReference>
<dbReference type="InterPro" id="IPR000719">
    <property type="entry name" value="Prot_kinase_dom"/>
</dbReference>
<keyword evidence="2" id="KW-0808">Transferase</keyword>
<organism evidence="5 6">
    <name type="scientific">Papaver nudicaule</name>
    <name type="common">Iceland poppy</name>
    <dbReference type="NCBI Taxonomy" id="74823"/>
    <lineage>
        <taxon>Eukaryota</taxon>
        <taxon>Viridiplantae</taxon>
        <taxon>Streptophyta</taxon>
        <taxon>Embryophyta</taxon>
        <taxon>Tracheophyta</taxon>
        <taxon>Spermatophyta</taxon>
        <taxon>Magnoliopsida</taxon>
        <taxon>Ranunculales</taxon>
        <taxon>Papaveraceae</taxon>
        <taxon>Papaveroideae</taxon>
        <taxon>Papaver</taxon>
    </lineage>
</organism>
<evidence type="ECO:0000259" key="4">
    <source>
        <dbReference type="PROSITE" id="PS50011"/>
    </source>
</evidence>
<dbReference type="SMART" id="SM00219">
    <property type="entry name" value="TyrKc"/>
    <property type="match status" value="1"/>
</dbReference>
<accession>A0AA41SC22</accession>
<evidence type="ECO:0000313" key="6">
    <source>
        <dbReference type="Proteomes" id="UP001177140"/>
    </source>
</evidence>
<protein>
    <recommendedName>
        <fullName evidence="4">Protein kinase domain-containing protein</fullName>
    </recommendedName>
</protein>
<dbReference type="InterPro" id="IPR020635">
    <property type="entry name" value="Tyr_kinase_cat_dom"/>
</dbReference>
<gene>
    <name evidence="5" type="ORF">MKW94_019528</name>
</gene>
<dbReference type="InterPro" id="IPR001245">
    <property type="entry name" value="Ser-Thr/Tyr_kinase_cat_dom"/>
</dbReference>
<name>A0AA41SC22_PAPNU</name>
<feature type="non-terminal residue" evidence="5">
    <location>
        <position position="1"/>
    </location>
</feature>
<keyword evidence="2" id="KW-0418">Kinase</keyword>
<dbReference type="Gene3D" id="3.30.200.20">
    <property type="entry name" value="Phosphorylase Kinase, domain 1"/>
    <property type="match status" value="1"/>
</dbReference>
<dbReference type="SUPFAM" id="SSF56112">
    <property type="entry name" value="Protein kinase-like (PK-like)"/>
    <property type="match status" value="1"/>
</dbReference>
<comment type="caution">
    <text evidence="5">The sequence shown here is derived from an EMBL/GenBank/DDBJ whole genome shotgun (WGS) entry which is preliminary data.</text>
</comment>
<dbReference type="PROSITE" id="PS50011">
    <property type="entry name" value="PROTEIN_KINASE_DOM"/>
    <property type="match status" value="1"/>
</dbReference>
<feature type="domain" description="Protein kinase" evidence="4">
    <location>
        <begin position="1"/>
        <end position="187"/>
    </location>
</feature>
<dbReference type="PANTHER" id="PTHR47985:SF4">
    <property type="entry name" value="SERINE_THREONINE-PROTEIN KINASE PBL27"/>
    <property type="match status" value="1"/>
</dbReference>
<comment type="subcellular location">
    <subcellularLocation>
        <location evidence="1">Membrane</location>
    </subcellularLocation>
</comment>
<evidence type="ECO:0000256" key="1">
    <source>
        <dbReference type="ARBA" id="ARBA00004370"/>
    </source>
</evidence>
<dbReference type="GO" id="GO:0004674">
    <property type="term" value="F:protein serine/threonine kinase activity"/>
    <property type="evidence" value="ECO:0007669"/>
    <property type="project" value="UniProtKB-KW"/>
</dbReference>
<dbReference type="GO" id="GO:0004713">
    <property type="term" value="F:protein tyrosine kinase activity"/>
    <property type="evidence" value="ECO:0007669"/>
    <property type="project" value="InterPro"/>
</dbReference>
<sequence>MYRFDELSYFRSQLTLLKGLDHSNLVKMIGYCARGEYHVIVYEFISCGSLNLHLHDLKPGKKPLVWKTRMKIAHGVAKALEYLHDQQDRPCILSGVRYTSILLDKNYNPKLSYFSCATPGPKANYLRLHTRLMRGYGYIAPEYYMTPILTLKSDVYAFGVLLLELISGEKPVKENMRGSGMHTIVTW</sequence>
<evidence type="ECO:0000256" key="3">
    <source>
        <dbReference type="ARBA" id="ARBA00023136"/>
    </source>
</evidence>
<dbReference type="Proteomes" id="UP001177140">
    <property type="component" value="Unassembled WGS sequence"/>
</dbReference>
<dbReference type="EMBL" id="JAJJMA010123653">
    <property type="protein sequence ID" value="MCL7032455.1"/>
    <property type="molecule type" value="Genomic_DNA"/>
</dbReference>
<evidence type="ECO:0000256" key="2">
    <source>
        <dbReference type="ARBA" id="ARBA00022527"/>
    </source>
</evidence>
<dbReference type="InterPro" id="IPR011009">
    <property type="entry name" value="Kinase-like_dom_sf"/>
</dbReference>
<dbReference type="AlphaFoldDB" id="A0AA41SC22"/>
<dbReference type="Pfam" id="PF07714">
    <property type="entry name" value="PK_Tyr_Ser-Thr"/>
    <property type="match status" value="1"/>
</dbReference>
<proteinExistence type="predicted"/>
<dbReference type="PANTHER" id="PTHR47985">
    <property type="entry name" value="OS07G0668900 PROTEIN"/>
    <property type="match status" value="1"/>
</dbReference>
<reference evidence="5" key="1">
    <citation type="submission" date="2022-03" db="EMBL/GenBank/DDBJ databases">
        <title>A functionally conserved STORR gene fusion in Papaver species that diverged 16.8 million years ago.</title>
        <authorList>
            <person name="Catania T."/>
        </authorList>
    </citation>
    <scope>NUCLEOTIDE SEQUENCE</scope>
    <source>
        <strain evidence="5">S-191538</strain>
    </source>
</reference>
<evidence type="ECO:0000313" key="5">
    <source>
        <dbReference type="EMBL" id="MCL7032455.1"/>
    </source>
</evidence>
<keyword evidence="3" id="KW-0472">Membrane</keyword>
<dbReference type="GO" id="GO:0005524">
    <property type="term" value="F:ATP binding"/>
    <property type="evidence" value="ECO:0007669"/>
    <property type="project" value="InterPro"/>
</dbReference>
<dbReference type="GO" id="GO:0016020">
    <property type="term" value="C:membrane"/>
    <property type="evidence" value="ECO:0007669"/>
    <property type="project" value="UniProtKB-SubCell"/>
</dbReference>
<keyword evidence="2" id="KW-0723">Serine/threonine-protein kinase</keyword>
<keyword evidence="6" id="KW-1185">Reference proteome</keyword>